<feature type="domain" description="FecR protein" evidence="2">
    <location>
        <begin position="197"/>
        <end position="294"/>
    </location>
</feature>
<sequence length="407" mass="46495">MNNKFDFTYIELLLQQSLEDRISPEDHRLLLLFFKYADEETVDLLIERAFSQKKSNLSIADDKFEAIMAKVGSRTNVRKIKMRTLLRYAAAIILLLCIPILFYKKEIQQAIQYTQIAPTEDISSDSIVVIPKLSPIEKEVRLSLSDSRVKTLDSITSKAEETLADLGVRIVQHHNSISYEAIKESVNLSKVYHEIDVPAGRTFMVQLLDGTKIKVNAGSTLRYPLTAVDGKMLLTLKGEAYFDVAHQDSRKFIVEIPASKNVKRHQIEVLGTQFNIKAYTIQQESKTTLIQGSIQATGLQEEVILIKPNEQLLVNQEAHVSPANITAALAWLDNTFYFENSSLEQFCQEIGRWYNVDVIYDKSLEHMKFYVNVSRKQPLSDILTILKANPSIVVKQTDERIYITRQY</sequence>
<keyword evidence="1" id="KW-0472">Membrane</keyword>
<evidence type="ECO:0000259" key="3">
    <source>
        <dbReference type="Pfam" id="PF16344"/>
    </source>
</evidence>
<dbReference type="OrthoDB" id="696934at2"/>
<dbReference type="Gene3D" id="3.55.50.30">
    <property type="match status" value="1"/>
</dbReference>
<protein>
    <submittedName>
        <fullName evidence="4">FecR family protein</fullName>
    </submittedName>
</protein>
<dbReference type="PANTHER" id="PTHR30273:SF2">
    <property type="entry name" value="PROTEIN FECR"/>
    <property type="match status" value="1"/>
</dbReference>
<dbReference type="PANTHER" id="PTHR30273">
    <property type="entry name" value="PERIPLASMIC SIGNAL SENSOR AND SIGMA FACTOR ACTIVATOR FECR-RELATED"/>
    <property type="match status" value="1"/>
</dbReference>
<evidence type="ECO:0000313" key="4">
    <source>
        <dbReference type="EMBL" id="SKB38647.1"/>
    </source>
</evidence>
<proteinExistence type="predicted"/>
<dbReference type="InterPro" id="IPR032508">
    <property type="entry name" value="FecR_C"/>
</dbReference>
<dbReference type="GO" id="GO:0016989">
    <property type="term" value="F:sigma factor antagonist activity"/>
    <property type="evidence" value="ECO:0007669"/>
    <property type="project" value="TreeGrafter"/>
</dbReference>
<evidence type="ECO:0000259" key="2">
    <source>
        <dbReference type="Pfam" id="PF04773"/>
    </source>
</evidence>
<dbReference type="STRING" id="1513896.SAMN05660841_00185"/>
<feature type="domain" description="Protein FecR C-terminal" evidence="3">
    <location>
        <begin position="336"/>
        <end position="403"/>
    </location>
</feature>
<dbReference type="Pfam" id="PF04773">
    <property type="entry name" value="FecR"/>
    <property type="match status" value="1"/>
</dbReference>
<gene>
    <name evidence="4" type="ORF">SAMN05660841_00185</name>
</gene>
<reference evidence="5" key="1">
    <citation type="submission" date="2017-02" db="EMBL/GenBank/DDBJ databases">
        <authorList>
            <person name="Varghese N."/>
            <person name="Submissions S."/>
        </authorList>
    </citation>
    <scope>NUCLEOTIDE SEQUENCE [LARGE SCALE GENOMIC DNA]</scope>
    <source>
        <strain evidence="5">DSM 24091</strain>
    </source>
</reference>
<dbReference type="Gene3D" id="2.60.120.1440">
    <property type="match status" value="1"/>
</dbReference>
<keyword evidence="5" id="KW-1185">Reference proteome</keyword>
<evidence type="ECO:0000313" key="5">
    <source>
        <dbReference type="Proteomes" id="UP000190150"/>
    </source>
</evidence>
<dbReference type="AlphaFoldDB" id="A0A1T5AV16"/>
<keyword evidence="1" id="KW-1133">Transmembrane helix</keyword>
<dbReference type="EMBL" id="FUZF01000001">
    <property type="protein sequence ID" value="SKB38647.1"/>
    <property type="molecule type" value="Genomic_DNA"/>
</dbReference>
<keyword evidence="1" id="KW-0812">Transmembrane</keyword>
<dbReference type="Proteomes" id="UP000190150">
    <property type="component" value="Unassembled WGS sequence"/>
</dbReference>
<name>A0A1T5AV16_9SPHI</name>
<dbReference type="Pfam" id="PF16344">
    <property type="entry name" value="FecR_C"/>
    <property type="match status" value="1"/>
</dbReference>
<dbReference type="InterPro" id="IPR012373">
    <property type="entry name" value="Ferrdict_sens_TM"/>
</dbReference>
<accession>A0A1T5AV16</accession>
<dbReference type="InterPro" id="IPR006860">
    <property type="entry name" value="FecR"/>
</dbReference>
<organism evidence="4 5">
    <name type="scientific">Sphingobacterium nematocida</name>
    <dbReference type="NCBI Taxonomy" id="1513896"/>
    <lineage>
        <taxon>Bacteria</taxon>
        <taxon>Pseudomonadati</taxon>
        <taxon>Bacteroidota</taxon>
        <taxon>Sphingobacteriia</taxon>
        <taxon>Sphingobacteriales</taxon>
        <taxon>Sphingobacteriaceae</taxon>
        <taxon>Sphingobacterium</taxon>
    </lineage>
</organism>
<evidence type="ECO:0000256" key="1">
    <source>
        <dbReference type="SAM" id="Phobius"/>
    </source>
</evidence>
<dbReference type="RefSeq" id="WP_079640544.1">
    <property type="nucleotide sequence ID" value="NZ_FUZF01000001.1"/>
</dbReference>
<feature type="transmembrane region" description="Helical" evidence="1">
    <location>
        <begin position="85"/>
        <end position="103"/>
    </location>
</feature>